<accession>A0A7K1SFD4</accession>
<protein>
    <submittedName>
        <fullName evidence="4">Glycosyltransferase</fullName>
    </submittedName>
</protein>
<dbReference type="PANTHER" id="PTHR43630">
    <property type="entry name" value="POLY-BETA-1,6-N-ACETYL-D-GLUCOSAMINE SYNTHASE"/>
    <property type="match status" value="1"/>
</dbReference>
<sequence>MISIIILTKNEENDLPSCLEAIQWTNDIHILDSGSTDKTLQIARTFGANIASNPFESFGKQRNYALDNLAISYEWILFLDADEIITESCKNEIINAVNQAGEDVAGFYLCWKMMLEGKWLRRCDNFPKWQFRLMRKGRARFTDFGHGQKEDQVNGRIDYIKEPYIHYGFSKGWHQWFDKHNRYSSHEAYARLTNRPPLKNIFASHTSIRNPALKSWLSRMPGWPILRFIQAYILGIGFLEGIPGLIYCINMAFYEFLIQIKMRELLLKKLEDKSKTKVIATSNN</sequence>
<evidence type="ECO:0000313" key="4">
    <source>
        <dbReference type="EMBL" id="MVM32527.1"/>
    </source>
</evidence>
<dbReference type="AlphaFoldDB" id="A0A7K1SFD4"/>
<feature type="domain" description="Glycosyltransferase 2-like" evidence="3">
    <location>
        <begin position="3"/>
        <end position="121"/>
    </location>
</feature>
<dbReference type="GO" id="GO:0016740">
    <property type="term" value="F:transferase activity"/>
    <property type="evidence" value="ECO:0007669"/>
    <property type="project" value="UniProtKB-KW"/>
</dbReference>
<evidence type="ECO:0000256" key="1">
    <source>
        <dbReference type="ARBA" id="ARBA00038494"/>
    </source>
</evidence>
<gene>
    <name evidence="4" type="ORF">GO755_20975</name>
</gene>
<dbReference type="RefSeq" id="WP_157587259.1">
    <property type="nucleotide sequence ID" value="NZ_WPIN01000008.1"/>
</dbReference>
<dbReference type="SUPFAM" id="SSF53448">
    <property type="entry name" value="Nucleotide-diphospho-sugar transferases"/>
    <property type="match status" value="1"/>
</dbReference>
<dbReference type="PANTHER" id="PTHR43630:SF2">
    <property type="entry name" value="GLYCOSYLTRANSFERASE"/>
    <property type="match status" value="1"/>
</dbReference>
<comment type="caution">
    <text evidence="4">The sequence shown here is derived from an EMBL/GenBank/DDBJ whole genome shotgun (WGS) entry which is preliminary data.</text>
</comment>
<keyword evidence="2" id="KW-1133">Transmembrane helix</keyword>
<keyword evidence="5" id="KW-1185">Reference proteome</keyword>
<reference evidence="4 5" key="1">
    <citation type="submission" date="2019-12" db="EMBL/GenBank/DDBJ databases">
        <title>Spirosoma sp. HMF4905 genome sequencing and assembly.</title>
        <authorList>
            <person name="Kang H."/>
            <person name="Cha I."/>
            <person name="Kim H."/>
            <person name="Joh K."/>
        </authorList>
    </citation>
    <scope>NUCLEOTIDE SEQUENCE [LARGE SCALE GENOMIC DNA]</scope>
    <source>
        <strain evidence="4 5">HMF4905</strain>
    </source>
</reference>
<comment type="similarity">
    <text evidence="1">Belongs to the glycosyltransferase 2 family. WaaE/KdtX subfamily.</text>
</comment>
<proteinExistence type="inferred from homology"/>
<dbReference type="Pfam" id="PF00535">
    <property type="entry name" value="Glycos_transf_2"/>
    <property type="match status" value="1"/>
</dbReference>
<keyword evidence="4" id="KW-0808">Transferase</keyword>
<evidence type="ECO:0000256" key="2">
    <source>
        <dbReference type="SAM" id="Phobius"/>
    </source>
</evidence>
<name>A0A7K1SFD4_9BACT</name>
<dbReference type="InterPro" id="IPR001173">
    <property type="entry name" value="Glyco_trans_2-like"/>
</dbReference>
<dbReference type="InterPro" id="IPR029044">
    <property type="entry name" value="Nucleotide-diphossugar_trans"/>
</dbReference>
<organism evidence="4 5">
    <name type="scientific">Spirosoma arboris</name>
    <dbReference type="NCBI Taxonomy" id="2682092"/>
    <lineage>
        <taxon>Bacteria</taxon>
        <taxon>Pseudomonadati</taxon>
        <taxon>Bacteroidota</taxon>
        <taxon>Cytophagia</taxon>
        <taxon>Cytophagales</taxon>
        <taxon>Cytophagaceae</taxon>
        <taxon>Spirosoma</taxon>
    </lineage>
</organism>
<evidence type="ECO:0000313" key="5">
    <source>
        <dbReference type="Proteomes" id="UP000436006"/>
    </source>
</evidence>
<evidence type="ECO:0000259" key="3">
    <source>
        <dbReference type="Pfam" id="PF00535"/>
    </source>
</evidence>
<keyword evidence="2" id="KW-0812">Transmembrane</keyword>
<dbReference type="EMBL" id="WPIN01000008">
    <property type="protein sequence ID" value="MVM32527.1"/>
    <property type="molecule type" value="Genomic_DNA"/>
</dbReference>
<keyword evidence="2" id="KW-0472">Membrane</keyword>
<dbReference type="Gene3D" id="3.90.550.10">
    <property type="entry name" value="Spore Coat Polysaccharide Biosynthesis Protein SpsA, Chain A"/>
    <property type="match status" value="1"/>
</dbReference>
<dbReference type="CDD" id="cd02511">
    <property type="entry name" value="Beta4Glucosyltransferase"/>
    <property type="match status" value="1"/>
</dbReference>
<feature type="transmembrane region" description="Helical" evidence="2">
    <location>
        <begin position="229"/>
        <end position="253"/>
    </location>
</feature>
<dbReference type="Proteomes" id="UP000436006">
    <property type="component" value="Unassembled WGS sequence"/>
</dbReference>